<comment type="similarity">
    <text evidence="2">Belongs to the galactose-3-O-sulfotransferase family.</text>
</comment>
<evidence type="ECO:0000256" key="7">
    <source>
        <dbReference type="ARBA" id="ARBA00023034"/>
    </source>
</evidence>
<evidence type="ECO:0000313" key="11">
    <source>
        <dbReference type="Proteomes" id="UP000001307"/>
    </source>
</evidence>
<dbReference type="OrthoDB" id="514299at2759"/>
<keyword evidence="9" id="KW-0325">Glycoprotein</keyword>
<dbReference type="Gene3D" id="3.40.50.300">
    <property type="entry name" value="P-loop containing nucleotide triphosphate hydrolases"/>
    <property type="match status" value="1"/>
</dbReference>
<evidence type="ECO:0008006" key="12">
    <source>
        <dbReference type="Google" id="ProtNLM"/>
    </source>
</evidence>
<accession>E4XBM7</accession>
<evidence type="ECO:0000256" key="6">
    <source>
        <dbReference type="ARBA" id="ARBA00022989"/>
    </source>
</evidence>
<proteinExistence type="inferred from homology"/>
<organism evidence="10">
    <name type="scientific">Oikopleura dioica</name>
    <name type="common">Tunicate</name>
    <dbReference type="NCBI Taxonomy" id="34765"/>
    <lineage>
        <taxon>Eukaryota</taxon>
        <taxon>Metazoa</taxon>
        <taxon>Chordata</taxon>
        <taxon>Tunicata</taxon>
        <taxon>Appendicularia</taxon>
        <taxon>Copelata</taxon>
        <taxon>Oikopleuridae</taxon>
        <taxon>Oikopleura</taxon>
    </lineage>
</organism>
<dbReference type="InParanoid" id="E4XBM7"/>
<evidence type="ECO:0000313" key="10">
    <source>
        <dbReference type="EMBL" id="CBY09002.1"/>
    </source>
</evidence>
<comment type="subcellular location">
    <subcellularLocation>
        <location evidence="1">Golgi apparatus membrane</location>
        <topology evidence="1">Single-pass type II membrane protein</topology>
    </subcellularLocation>
</comment>
<dbReference type="EMBL" id="FN653034">
    <property type="protein sequence ID" value="CBY09002.1"/>
    <property type="molecule type" value="Genomic_DNA"/>
</dbReference>
<gene>
    <name evidence="10" type="ORF">GSOID_T00006531001</name>
</gene>
<keyword evidence="4" id="KW-0812">Transmembrane</keyword>
<dbReference type="Proteomes" id="UP000001307">
    <property type="component" value="Unassembled WGS sequence"/>
</dbReference>
<keyword evidence="7" id="KW-0333">Golgi apparatus</keyword>
<keyword evidence="3" id="KW-0808">Transferase</keyword>
<evidence type="ECO:0000256" key="5">
    <source>
        <dbReference type="ARBA" id="ARBA00022968"/>
    </source>
</evidence>
<dbReference type="PANTHER" id="PTHR14647">
    <property type="entry name" value="GALACTOSE-3-O-SULFOTRANSFERASE"/>
    <property type="match status" value="1"/>
</dbReference>
<keyword evidence="5" id="KW-0735">Signal-anchor</keyword>
<keyword evidence="6" id="KW-1133">Transmembrane helix</keyword>
<dbReference type="GO" id="GO:0009247">
    <property type="term" value="P:glycolipid biosynthetic process"/>
    <property type="evidence" value="ECO:0007669"/>
    <property type="project" value="InterPro"/>
</dbReference>
<evidence type="ECO:0000256" key="1">
    <source>
        <dbReference type="ARBA" id="ARBA00004323"/>
    </source>
</evidence>
<dbReference type="GO" id="GO:0000139">
    <property type="term" value="C:Golgi membrane"/>
    <property type="evidence" value="ECO:0007669"/>
    <property type="project" value="UniProtKB-SubCell"/>
</dbReference>
<dbReference type="GO" id="GO:0001733">
    <property type="term" value="F:galactosylceramide sulfotransferase activity"/>
    <property type="evidence" value="ECO:0007669"/>
    <property type="project" value="InterPro"/>
</dbReference>
<evidence type="ECO:0000256" key="9">
    <source>
        <dbReference type="ARBA" id="ARBA00023180"/>
    </source>
</evidence>
<dbReference type="InterPro" id="IPR027417">
    <property type="entry name" value="P-loop_NTPase"/>
</dbReference>
<keyword evidence="11" id="KW-1185">Reference proteome</keyword>
<evidence type="ECO:0000256" key="3">
    <source>
        <dbReference type="ARBA" id="ARBA00022679"/>
    </source>
</evidence>
<sequence length="329" mass="38821">MRMRRLFKIPMRMRCECEFVASHSHFFAKCENRNANLHPCPRPDILQQHTRYSTGVAQLFPKTDSYRITIFRDPGTLFPSLFKYFPRNPPFKKSKSMENFLKSPEKFSFTNGADFVTRNSMTFQMGFDSFLRTNPTDEKMAEIISAVDNDFDFILLAEYLPQSLILLRHLLCMTWNDIATMSKNISKRRHFDQSVKEKIRRWQNVDTKVYEVANATFWRKVDEFGQEKMVNEMDILEKMNAENAEKCVKSYRPVKELPVEFRDYEPPGLTIEGIELKEGYTDVCYNIALSPFSLAIDIMDKQCQNSTFLRNYTHMEDRPKRFGKDCKNI</sequence>
<dbReference type="PANTHER" id="PTHR14647:SF87">
    <property type="entry name" value="PUTATIVE-RELATED"/>
    <property type="match status" value="1"/>
</dbReference>
<dbReference type="Pfam" id="PF06990">
    <property type="entry name" value="Gal-3-0_sulfotr"/>
    <property type="match status" value="1"/>
</dbReference>
<protein>
    <recommendedName>
        <fullName evidence="12">Sulfotransferase</fullName>
    </recommendedName>
</protein>
<evidence type="ECO:0000256" key="8">
    <source>
        <dbReference type="ARBA" id="ARBA00023136"/>
    </source>
</evidence>
<evidence type="ECO:0000256" key="2">
    <source>
        <dbReference type="ARBA" id="ARBA00008124"/>
    </source>
</evidence>
<dbReference type="AlphaFoldDB" id="E4XBM7"/>
<dbReference type="InterPro" id="IPR009729">
    <property type="entry name" value="Gal-3-0_sulfotransfrase"/>
</dbReference>
<reference evidence="10" key="1">
    <citation type="journal article" date="2010" name="Science">
        <title>Plasticity of animal genome architecture unmasked by rapid evolution of a pelagic tunicate.</title>
        <authorList>
            <person name="Denoeud F."/>
            <person name="Henriet S."/>
            <person name="Mungpakdee S."/>
            <person name="Aury J.M."/>
            <person name="Da Silva C."/>
            <person name="Brinkmann H."/>
            <person name="Mikhaleva J."/>
            <person name="Olsen L.C."/>
            <person name="Jubin C."/>
            <person name="Canestro C."/>
            <person name="Bouquet J.M."/>
            <person name="Danks G."/>
            <person name="Poulain J."/>
            <person name="Campsteijn C."/>
            <person name="Adamski M."/>
            <person name="Cross I."/>
            <person name="Yadetie F."/>
            <person name="Muffato M."/>
            <person name="Louis A."/>
            <person name="Butcher S."/>
            <person name="Tsagkogeorga G."/>
            <person name="Konrad A."/>
            <person name="Singh S."/>
            <person name="Jensen M.F."/>
            <person name="Cong E.H."/>
            <person name="Eikeseth-Otteraa H."/>
            <person name="Noel B."/>
            <person name="Anthouard V."/>
            <person name="Porcel B.M."/>
            <person name="Kachouri-Lafond R."/>
            <person name="Nishino A."/>
            <person name="Ugolini M."/>
            <person name="Chourrout P."/>
            <person name="Nishida H."/>
            <person name="Aasland R."/>
            <person name="Huzurbazar S."/>
            <person name="Westhof E."/>
            <person name="Delsuc F."/>
            <person name="Lehrach H."/>
            <person name="Reinhardt R."/>
            <person name="Weissenbach J."/>
            <person name="Roy S.W."/>
            <person name="Artiguenave F."/>
            <person name="Postlethwait J.H."/>
            <person name="Manak J.R."/>
            <person name="Thompson E.M."/>
            <person name="Jaillon O."/>
            <person name="Du Pasquier L."/>
            <person name="Boudinot P."/>
            <person name="Liberles D.A."/>
            <person name="Volff J.N."/>
            <person name="Philippe H."/>
            <person name="Lenhard B."/>
            <person name="Roest Crollius H."/>
            <person name="Wincker P."/>
            <person name="Chourrout D."/>
        </authorList>
    </citation>
    <scope>NUCLEOTIDE SEQUENCE [LARGE SCALE GENOMIC DNA]</scope>
</reference>
<evidence type="ECO:0000256" key="4">
    <source>
        <dbReference type="ARBA" id="ARBA00022692"/>
    </source>
</evidence>
<keyword evidence="8" id="KW-0472">Membrane</keyword>
<name>E4XBM7_OIKDI</name>